<sequence length="777" mass="84921">MASLPNCPVYIGRCLTPLGNWSQKNRIVLFSLLPLSDEQFNVEGLLTYLISLPQNAGNSVPPTAGRWVLDAGLDEFEVQRRLGGKPDLRNVLEASKTPSSSCSTSAELKMWQAAFSGELCRQPVDPVDHIFRELCKRYELLRDRLYAVPCVAIVQGSCTGKSRTLQELSARLPVLYLSFQRDSAAYPPATPELYSRLSAAASVSMEKLQYVFLSVILSVLEFAAHLPVSQEALSSALMTTLNSSTPWRAIWDKADTSSLDEASLVEHIRTLILALPASLSPAPRFVVVLDEARAVITGDMLRGIEHCMELLRTAKILFVVADTTSAVGDLAPEAALHPSARVRARQRELLPPIFTLPTMDLLKPEISGHWGERHVQDILRALTSFGRPVWSAMFRAQFNVDRIISFAIAKLWCSATSSVKGMTLPVALSLLSSRVVLSVAPSSQLAADLIASHMGTCVGLSPARDMVYAMFPSDPLLSEAAATSLSRAGFRSAALRRLTSALSTGAVDAGTRGELAAQLLLCAVKDLVSQRLCMRADSDIVFSVPVPLLDVLSELCLPFTDLTDLQQFAERFHPTLCFTHFAQVTYPVALSNLEHFYKRRVAIVCKPLQRGADLLLPFAYQVAGRTAYSVLAVQVKAMQYNDPNYPESATSFLSPHYVLDPNEPVGDDIPALGLYLQLGECTRQSHGAGVLRMTKETRQSANIENRLSLAVIGMDAMRALQNDDDLRQSLAKLIVAHPDPVNMINDEDSKYAMKRMLGPMYGCTPVLSPATSMTALS</sequence>
<keyword evidence="2" id="KW-1185">Reference proteome</keyword>
<gene>
    <name evidence="1" type="ORF">HDU87_000941</name>
</gene>
<dbReference type="PANTHER" id="PTHR33266">
    <property type="entry name" value="CHROMOSOME 15, WHOLE GENOME SHOTGUN SEQUENCE"/>
    <property type="match status" value="1"/>
</dbReference>
<evidence type="ECO:0000313" key="1">
    <source>
        <dbReference type="EMBL" id="KAJ3168738.1"/>
    </source>
</evidence>
<name>A0AAD5TE51_9FUNG</name>
<dbReference type="PANTHER" id="PTHR33266:SF1">
    <property type="entry name" value="F-BOX DOMAIN-CONTAINING PROTEIN"/>
    <property type="match status" value="1"/>
</dbReference>
<dbReference type="EMBL" id="JADGJQ010000116">
    <property type="protein sequence ID" value="KAJ3168738.1"/>
    <property type="molecule type" value="Genomic_DNA"/>
</dbReference>
<organism evidence="1 2">
    <name type="scientific">Geranomyces variabilis</name>
    <dbReference type="NCBI Taxonomy" id="109894"/>
    <lineage>
        <taxon>Eukaryota</taxon>
        <taxon>Fungi</taxon>
        <taxon>Fungi incertae sedis</taxon>
        <taxon>Chytridiomycota</taxon>
        <taxon>Chytridiomycota incertae sedis</taxon>
        <taxon>Chytridiomycetes</taxon>
        <taxon>Spizellomycetales</taxon>
        <taxon>Powellomycetaceae</taxon>
        <taxon>Geranomyces</taxon>
    </lineage>
</organism>
<comment type="caution">
    <text evidence="1">The sequence shown here is derived from an EMBL/GenBank/DDBJ whole genome shotgun (WGS) entry which is preliminary data.</text>
</comment>
<protein>
    <submittedName>
        <fullName evidence="1">Uncharacterized protein</fullName>
    </submittedName>
</protein>
<reference evidence="1" key="1">
    <citation type="submission" date="2020-05" db="EMBL/GenBank/DDBJ databases">
        <title>Phylogenomic resolution of chytrid fungi.</title>
        <authorList>
            <person name="Stajich J.E."/>
            <person name="Amses K."/>
            <person name="Simmons R."/>
            <person name="Seto K."/>
            <person name="Myers J."/>
            <person name="Bonds A."/>
            <person name="Quandt C.A."/>
            <person name="Barry K."/>
            <person name="Liu P."/>
            <person name="Grigoriev I."/>
            <person name="Longcore J.E."/>
            <person name="James T.Y."/>
        </authorList>
    </citation>
    <scope>NUCLEOTIDE SEQUENCE</scope>
    <source>
        <strain evidence="1">JEL0379</strain>
    </source>
</reference>
<evidence type="ECO:0000313" key="2">
    <source>
        <dbReference type="Proteomes" id="UP001212152"/>
    </source>
</evidence>
<dbReference type="Proteomes" id="UP001212152">
    <property type="component" value="Unassembled WGS sequence"/>
</dbReference>
<dbReference type="AlphaFoldDB" id="A0AAD5TE51"/>
<proteinExistence type="predicted"/>
<accession>A0AAD5TE51</accession>